<dbReference type="InterPro" id="IPR036291">
    <property type="entry name" value="NAD(P)-bd_dom_sf"/>
</dbReference>
<sequence length="72" mass="7111">MLAPGALGDQMGAARGMTGAEALAATADNIPLGRFAQPGEMADVILFLCSERSSTVAGAAWSADGGAVAIIF</sequence>
<organism evidence="1">
    <name type="scientific">freshwater metagenome</name>
    <dbReference type="NCBI Taxonomy" id="449393"/>
    <lineage>
        <taxon>unclassified sequences</taxon>
        <taxon>metagenomes</taxon>
        <taxon>ecological metagenomes</taxon>
    </lineage>
</organism>
<accession>A0A6J7II25</accession>
<dbReference type="Gene3D" id="3.40.50.720">
    <property type="entry name" value="NAD(P)-binding Rossmann-like Domain"/>
    <property type="match status" value="1"/>
</dbReference>
<name>A0A6J7II25_9ZZZZ</name>
<dbReference type="SUPFAM" id="SSF51735">
    <property type="entry name" value="NAD(P)-binding Rossmann-fold domains"/>
    <property type="match status" value="1"/>
</dbReference>
<dbReference type="AlphaFoldDB" id="A0A6J7II25"/>
<gene>
    <name evidence="1" type="ORF">UFOPK3674_01141</name>
</gene>
<evidence type="ECO:0000313" key="1">
    <source>
        <dbReference type="EMBL" id="CAB4930893.1"/>
    </source>
</evidence>
<dbReference type="EMBL" id="CAFBMX010000005">
    <property type="protein sequence ID" value="CAB4930893.1"/>
    <property type="molecule type" value="Genomic_DNA"/>
</dbReference>
<dbReference type="InterPro" id="IPR002347">
    <property type="entry name" value="SDR_fam"/>
</dbReference>
<reference evidence="1" key="1">
    <citation type="submission" date="2020-05" db="EMBL/GenBank/DDBJ databases">
        <authorList>
            <person name="Chiriac C."/>
            <person name="Salcher M."/>
            <person name="Ghai R."/>
            <person name="Kavagutti S V."/>
        </authorList>
    </citation>
    <scope>NUCLEOTIDE SEQUENCE</scope>
</reference>
<protein>
    <submittedName>
        <fullName evidence="1">Unannotated protein</fullName>
    </submittedName>
</protein>
<dbReference type="Pfam" id="PF13561">
    <property type="entry name" value="adh_short_C2"/>
    <property type="match status" value="1"/>
</dbReference>
<proteinExistence type="predicted"/>